<comment type="similarity">
    <text evidence="2">Belongs to the GSP F family.</text>
</comment>
<dbReference type="Pfam" id="PF00482">
    <property type="entry name" value="T2SSF"/>
    <property type="match status" value="2"/>
</dbReference>
<comment type="caution">
    <text evidence="9">The sequence shown here is derived from an EMBL/GenBank/DDBJ whole genome shotgun (WGS) entry which is preliminary data.</text>
</comment>
<dbReference type="InterPro" id="IPR003004">
    <property type="entry name" value="GspF/PilC"/>
</dbReference>
<name>A0A3N5CFS4_9BACL</name>
<feature type="transmembrane region" description="Helical" evidence="7">
    <location>
        <begin position="314"/>
        <end position="339"/>
    </location>
</feature>
<protein>
    <submittedName>
        <fullName evidence="9">Type II secretion system protein F (GspF)</fullName>
    </submittedName>
</protein>
<evidence type="ECO:0000259" key="8">
    <source>
        <dbReference type="Pfam" id="PF00482"/>
    </source>
</evidence>
<feature type="transmembrane region" description="Helical" evidence="7">
    <location>
        <begin position="115"/>
        <end position="138"/>
    </location>
</feature>
<dbReference type="RefSeq" id="WP_170152770.1">
    <property type="nucleotide sequence ID" value="NZ_RKRK01000002.1"/>
</dbReference>
<dbReference type="InterPro" id="IPR047692">
    <property type="entry name" value="T4P_ComGB"/>
</dbReference>
<keyword evidence="10" id="KW-1185">Reference proteome</keyword>
<evidence type="ECO:0000313" key="10">
    <source>
        <dbReference type="Proteomes" id="UP000277108"/>
    </source>
</evidence>
<evidence type="ECO:0000256" key="6">
    <source>
        <dbReference type="ARBA" id="ARBA00023136"/>
    </source>
</evidence>
<evidence type="ECO:0000313" key="9">
    <source>
        <dbReference type="EMBL" id="RPF58095.1"/>
    </source>
</evidence>
<proteinExistence type="inferred from homology"/>
<dbReference type="PANTHER" id="PTHR30012">
    <property type="entry name" value="GENERAL SECRETION PATHWAY PROTEIN"/>
    <property type="match status" value="1"/>
</dbReference>
<keyword evidence="5 7" id="KW-1133">Transmembrane helix</keyword>
<feature type="domain" description="Type II secretion system protein GspF" evidence="8">
    <location>
        <begin position="218"/>
        <end position="337"/>
    </location>
</feature>
<dbReference type="NCBIfam" id="NF041012">
    <property type="entry name" value="T4P_ComGB"/>
    <property type="match status" value="1"/>
</dbReference>
<dbReference type="Gene3D" id="1.20.81.30">
    <property type="entry name" value="Type II secretion system (T2SS), domain F"/>
    <property type="match status" value="2"/>
</dbReference>
<evidence type="ECO:0000256" key="1">
    <source>
        <dbReference type="ARBA" id="ARBA00004651"/>
    </source>
</evidence>
<evidence type="ECO:0000256" key="3">
    <source>
        <dbReference type="ARBA" id="ARBA00022475"/>
    </source>
</evidence>
<reference evidence="9 10" key="1">
    <citation type="submission" date="2018-11" db="EMBL/GenBank/DDBJ databases">
        <title>Genomic Encyclopedia of Type Strains, Phase IV (KMG-IV): sequencing the most valuable type-strain genomes for metagenomic binning, comparative biology and taxonomic classification.</title>
        <authorList>
            <person name="Goeker M."/>
        </authorList>
    </citation>
    <scope>NUCLEOTIDE SEQUENCE [LARGE SCALE GENOMIC DNA]</scope>
    <source>
        <strain evidence="9 10">DSM 29158</strain>
    </source>
</reference>
<comment type="subcellular location">
    <subcellularLocation>
        <location evidence="1">Cell membrane</location>
        <topology evidence="1">Multi-pass membrane protein</topology>
    </subcellularLocation>
</comment>
<dbReference type="EMBL" id="RKRK01000002">
    <property type="protein sequence ID" value="RPF58095.1"/>
    <property type="molecule type" value="Genomic_DNA"/>
</dbReference>
<dbReference type="PANTHER" id="PTHR30012:SF0">
    <property type="entry name" value="TYPE II SECRETION SYSTEM PROTEIN F-RELATED"/>
    <property type="match status" value="1"/>
</dbReference>
<feature type="transmembrane region" description="Helical" evidence="7">
    <location>
        <begin position="158"/>
        <end position="184"/>
    </location>
</feature>
<evidence type="ECO:0000256" key="2">
    <source>
        <dbReference type="ARBA" id="ARBA00005745"/>
    </source>
</evidence>
<accession>A0A3N5CFS4</accession>
<sequence length="346" mass="40665">MSWMKSNKLKRDKILFLIKVKQLIEKGFPLQHAMKFLFEQMHVLSDQDNTLIIDEIERGASLSDVLNQLNYHQKIVHIISMGEKTGHLLLSIQSSIELLKTYEEERKKLIKTIQYPLMLIMIFMVMIIALKIFVLPHFNHLYTSMNIDDETSIRLLKVLIFNLPNVVLIVIFLSILFLIILYVLNATLPKLKFVQLLLKIPIINLYYKEYLTFTICYDFSLFMKSNIAFKEMIDCWKEDQKDRFLYELSLEIENELKKGTSFIDALDSLSIVTGSCIDYLKLSKSTHHMDEELKLVAEFSLFNFKKYLTQDLKIVQPILFTLIGFIIMSIYLILILPMIQMLQVIE</sequence>
<evidence type="ECO:0000256" key="7">
    <source>
        <dbReference type="SAM" id="Phobius"/>
    </source>
</evidence>
<keyword evidence="6 7" id="KW-0472">Membrane</keyword>
<dbReference type="AlphaFoldDB" id="A0A3N5CFS4"/>
<dbReference type="GO" id="GO:0005886">
    <property type="term" value="C:plasma membrane"/>
    <property type="evidence" value="ECO:0007669"/>
    <property type="project" value="UniProtKB-SubCell"/>
</dbReference>
<organism evidence="9 10">
    <name type="scientific">Abyssicoccus albus</name>
    <dbReference type="NCBI Taxonomy" id="1817405"/>
    <lineage>
        <taxon>Bacteria</taxon>
        <taxon>Bacillati</taxon>
        <taxon>Bacillota</taxon>
        <taxon>Bacilli</taxon>
        <taxon>Bacillales</taxon>
        <taxon>Abyssicoccaceae</taxon>
    </lineage>
</organism>
<gene>
    <name evidence="9" type="ORF">EDD62_0733</name>
</gene>
<keyword evidence="3" id="KW-1003">Cell membrane</keyword>
<evidence type="ECO:0000256" key="4">
    <source>
        <dbReference type="ARBA" id="ARBA00022692"/>
    </source>
</evidence>
<feature type="domain" description="Type II secretion system protein GspF" evidence="8">
    <location>
        <begin position="23"/>
        <end position="136"/>
    </location>
</feature>
<dbReference type="Proteomes" id="UP000277108">
    <property type="component" value="Unassembled WGS sequence"/>
</dbReference>
<dbReference type="InterPro" id="IPR042094">
    <property type="entry name" value="T2SS_GspF_sf"/>
</dbReference>
<dbReference type="InterPro" id="IPR018076">
    <property type="entry name" value="T2SS_GspF_dom"/>
</dbReference>
<evidence type="ECO:0000256" key="5">
    <source>
        <dbReference type="ARBA" id="ARBA00022989"/>
    </source>
</evidence>
<keyword evidence="4 7" id="KW-0812">Transmembrane</keyword>